<protein>
    <recommendedName>
        <fullName evidence="10">OmpA-like domain-containing protein</fullName>
    </recommendedName>
</protein>
<dbReference type="Pfam" id="PF17963">
    <property type="entry name" value="Big_9"/>
    <property type="match status" value="1"/>
</dbReference>
<evidence type="ECO:0000256" key="3">
    <source>
        <dbReference type="ARBA" id="ARBA00022448"/>
    </source>
</evidence>
<dbReference type="Gene3D" id="2.60.40.3440">
    <property type="match status" value="1"/>
</dbReference>
<dbReference type="InterPro" id="IPR003423">
    <property type="entry name" value="OMP_efflux"/>
</dbReference>
<evidence type="ECO:0000256" key="8">
    <source>
        <dbReference type="PROSITE-ProRule" id="PRU00473"/>
    </source>
</evidence>
<name>A0A127M1D8_9GAMM</name>
<dbReference type="InterPro" id="IPR006665">
    <property type="entry name" value="OmpA-like"/>
</dbReference>
<dbReference type="SUPFAM" id="SSF103088">
    <property type="entry name" value="OmpA-like"/>
    <property type="match status" value="1"/>
</dbReference>
<dbReference type="SUPFAM" id="SSF56954">
    <property type="entry name" value="Outer membrane efflux proteins (OEP)"/>
    <property type="match status" value="1"/>
</dbReference>
<keyword evidence="4" id="KW-1134">Transmembrane beta strand</keyword>
<dbReference type="CDD" id="cd07185">
    <property type="entry name" value="OmpA_C-like"/>
    <property type="match status" value="1"/>
</dbReference>
<reference evidence="11 12" key="1">
    <citation type="submission" date="2015-12" db="EMBL/GenBank/DDBJ databases">
        <authorList>
            <person name="Shamseldin A."/>
            <person name="Moawad H."/>
            <person name="Abd El-Rahim W.M."/>
            <person name="Sadowsky M.J."/>
        </authorList>
    </citation>
    <scope>NUCLEOTIDE SEQUENCE [LARGE SCALE GENOMIC DNA]</scope>
    <source>
        <strain evidence="11 12">SM2</strain>
    </source>
</reference>
<feature type="domain" description="OmpA-like" evidence="10">
    <location>
        <begin position="613"/>
        <end position="729"/>
    </location>
</feature>
<dbReference type="Pfam" id="PF02321">
    <property type="entry name" value="OEP"/>
    <property type="match status" value="2"/>
</dbReference>
<sequence>MGAGSTLSNTYLNTKALLTMRKFGLAWVFGVCAVHGQAQTLDIQDFVADAISAHPLVLEQLHVFRQTTQDQTIASSGWRPSIDLYATGGRVDSESPTVLSSPLAQENNYSSGQAELSITQNLFNGFDTVNFSEQADARMRAALFQLYDTADNVALDAVKAYLEVMKQQRLLELAQENLRSHEETLSKITRRSQSGAGRRSQLEQTEGRVARARAGLISQRNNLEDALTQAHHLLGRYIQPVDLVEPSLPAHPELNLDGMTDLALVQHPAMAVATSNIAAALFDEKRAKSKYYPKLNLRLAQQVGQDLNGIRGDTEEASVALTLEYNFYNGGADRAEQKKKISVVHEHQQYAVRVRRQIINTLRLAWMGDQSLQEQLGYLREHVIQSQKTMVSYQEEFFIGQRDLINLLDAKNELNSAQNAYISAYFDSFAARFRILEGTGRLFEGLGLKPTVDENNFLVARLVAKGRDRLPLKDNVDADTETDQSDHCDNSLSGASVNEYGCAVGQAKVVSGPLAQVGNNPPQGVNDSVAVKAGDIVEISHASLLANDRDSDGDQLRIKTFSQPKFGQLAMRAANSFVYRPVEGFLGRDTFTYVIDDGQATGVATVTLVVGEQAEVDFTSVYYVNFEFDRASLTAASHVLAKRIINALLANPEVLVEVSTYTDSLGSSAYNRRLSERRAEVTKQLLMESGISSDRIYTAGRGEEEPLADNATDNGRAINRRGEFRFVVR</sequence>
<dbReference type="PROSITE" id="PS01068">
    <property type="entry name" value="OMPA_1"/>
    <property type="match status" value="1"/>
</dbReference>
<dbReference type="Gene3D" id="3.30.1330.60">
    <property type="entry name" value="OmpA-like domain"/>
    <property type="match status" value="1"/>
</dbReference>
<dbReference type="InterPro" id="IPR006664">
    <property type="entry name" value="OMP_bac"/>
</dbReference>
<dbReference type="GO" id="GO:1990281">
    <property type="term" value="C:efflux pump complex"/>
    <property type="evidence" value="ECO:0007669"/>
    <property type="project" value="TreeGrafter"/>
</dbReference>
<dbReference type="InterPro" id="IPR051906">
    <property type="entry name" value="TolC-like"/>
</dbReference>
<evidence type="ECO:0000313" key="12">
    <source>
        <dbReference type="Proteomes" id="UP000074119"/>
    </source>
</evidence>
<dbReference type="InterPro" id="IPR006690">
    <property type="entry name" value="OMPA-like_CS"/>
</dbReference>
<dbReference type="Pfam" id="PF00691">
    <property type="entry name" value="OmpA"/>
    <property type="match status" value="1"/>
</dbReference>
<evidence type="ECO:0000256" key="6">
    <source>
        <dbReference type="ARBA" id="ARBA00023136"/>
    </source>
</evidence>
<comment type="similarity">
    <text evidence="2">Belongs to the outer membrane factor (OMF) (TC 1.B.17) family.</text>
</comment>
<evidence type="ECO:0000256" key="5">
    <source>
        <dbReference type="ARBA" id="ARBA00022692"/>
    </source>
</evidence>
<evidence type="ECO:0000259" key="10">
    <source>
        <dbReference type="PROSITE" id="PS51123"/>
    </source>
</evidence>
<keyword evidence="6 8" id="KW-0472">Membrane</keyword>
<keyword evidence="5" id="KW-0812">Transmembrane</keyword>
<dbReference type="NCBIfam" id="TIGR01844">
    <property type="entry name" value="type_I_sec_TolC"/>
    <property type="match status" value="1"/>
</dbReference>
<keyword evidence="7" id="KW-0998">Cell outer membrane</keyword>
<dbReference type="PANTHER" id="PTHR30026">
    <property type="entry name" value="OUTER MEMBRANE PROTEIN TOLC"/>
    <property type="match status" value="1"/>
</dbReference>
<dbReference type="GO" id="GO:0015288">
    <property type="term" value="F:porin activity"/>
    <property type="evidence" value="ECO:0007669"/>
    <property type="project" value="TreeGrafter"/>
</dbReference>
<dbReference type="GO" id="GO:0015562">
    <property type="term" value="F:efflux transmembrane transporter activity"/>
    <property type="evidence" value="ECO:0007669"/>
    <property type="project" value="InterPro"/>
</dbReference>
<dbReference type="PROSITE" id="PS51123">
    <property type="entry name" value="OMPA_2"/>
    <property type="match status" value="1"/>
</dbReference>
<dbReference type="AlphaFoldDB" id="A0A127M1D8"/>
<evidence type="ECO:0000256" key="2">
    <source>
        <dbReference type="ARBA" id="ARBA00007613"/>
    </source>
</evidence>
<evidence type="ECO:0000313" key="11">
    <source>
        <dbReference type="EMBL" id="AMO67035.1"/>
    </source>
</evidence>
<proteinExistence type="inferred from homology"/>
<dbReference type="Proteomes" id="UP000074119">
    <property type="component" value="Chromosome"/>
</dbReference>
<keyword evidence="3" id="KW-0813">Transport</keyword>
<dbReference type="PRINTS" id="PR01021">
    <property type="entry name" value="OMPADOMAIN"/>
</dbReference>
<dbReference type="Gene3D" id="1.20.1600.10">
    <property type="entry name" value="Outer membrane efflux proteins (OEP)"/>
    <property type="match status" value="1"/>
</dbReference>
<gene>
    <name evidence="11" type="ORF">AZF00_01375</name>
</gene>
<dbReference type="EMBL" id="CP014544">
    <property type="protein sequence ID" value="AMO67035.1"/>
    <property type="molecule type" value="Genomic_DNA"/>
</dbReference>
<evidence type="ECO:0000256" key="7">
    <source>
        <dbReference type="ARBA" id="ARBA00023237"/>
    </source>
</evidence>
<dbReference type="PANTHER" id="PTHR30026:SF22">
    <property type="entry name" value="OUTER MEMBRANE EFFLUX PROTEIN"/>
    <property type="match status" value="1"/>
</dbReference>
<dbReference type="GO" id="GO:0009279">
    <property type="term" value="C:cell outer membrane"/>
    <property type="evidence" value="ECO:0007669"/>
    <property type="project" value="UniProtKB-SubCell"/>
</dbReference>
<evidence type="ECO:0000256" key="4">
    <source>
        <dbReference type="ARBA" id="ARBA00022452"/>
    </source>
</evidence>
<evidence type="ECO:0000256" key="9">
    <source>
        <dbReference type="SAM" id="MobiDB-lite"/>
    </source>
</evidence>
<dbReference type="STRING" id="1470434.AZF00_01375"/>
<feature type="region of interest" description="Disordered" evidence="9">
    <location>
        <begin position="184"/>
        <end position="207"/>
    </location>
</feature>
<organism evidence="11 12">
    <name type="scientific">Zhongshania aliphaticivorans</name>
    <dbReference type="NCBI Taxonomy" id="1470434"/>
    <lineage>
        <taxon>Bacteria</taxon>
        <taxon>Pseudomonadati</taxon>
        <taxon>Pseudomonadota</taxon>
        <taxon>Gammaproteobacteria</taxon>
        <taxon>Cellvibrionales</taxon>
        <taxon>Spongiibacteraceae</taxon>
        <taxon>Zhongshania</taxon>
    </lineage>
</organism>
<dbReference type="KEGG" id="zal:AZF00_01375"/>
<comment type="subcellular location">
    <subcellularLocation>
        <location evidence="1">Cell outer membrane</location>
    </subcellularLocation>
</comment>
<accession>A0A127M1D8</accession>
<dbReference type="InterPro" id="IPR010130">
    <property type="entry name" value="T1SS_OMP_TolC"/>
</dbReference>
<dbReference type="InterPro" id="IPR036737">
    <property type="entry name" value="OmpA-like_sf"/>
</dbReference>
<evidence type="ECO:0000256" key="1">
    <source>
        <dbReference type="ARBA" id="ARBA00004442"/>
    </source>
</evidence>